<reference evidence="2" key="1">
    <citation type="submission" date="2012-08" db="EMBL/GenBank/DDBJ databases">
        <title>The Genome Sequence of Wuchereria bancrofti.</title>
        <authorList>
            <person name="Nutman T.B."/>
            <person name="Fink D.L."/>
            <person name="Russ C."/>
            <person name="Young S."/>
            <person name="Zeng Q."/>
            <person name="Koehrsen M."/>
            <person name="Alvarado L."/>
            <person name="Berlin A."/>
            <person name="Chapman S.B."/>
            <person name="Chen Z."/>
            <person name="Freedman E."/>
            <person name="Gellesch M."/>
            <person name="Goldberg J."/>
            <person name="Griggs A."/>
            <person name="Gujja S."/>
            <person name="Heilman E.R."/>
            <person name="Heiman D."/>
            <person name="Hepburn T."/>
            <person name="Howarth C."/>
            <person name="Jen D."/>
            <person name="Larson L."/>
            <person name="Lewis B."/>
            <person name="Mehta T."/>
            <person name="Park D."/>
            <person name="Pearson M."/>
            <person name="Roberts A."/>
            <person name="Saif S."/>
            <person name="Shea T."/>
            <person name="Shenoy N."/>
            <person name="Sisk P."/>
            <person name="Stolte C."/>
            <person name="Sykes S."/>
            <person name="Walk T."/>
            <person name="White J."/>
            <person name="Yandava C."/>
            <person name="Haas B."/>
            <person name="Henn M.R."/>
            <person name="Nusbaum C."/>
            <person name="Birren B."/>
        </authorList>
    </citation>
    <scope>NUCLEOTIDE SEQUENCE [LARGE SCALE GENOMIC DNA]</scope>
    <source>
        <strain evidence="2">NA</strain>
    </source>
</reference>
<gene>
    <name evidence="1" type="ORF">WUBG_17116</name>
</gene>
<feature type="non-terminal residue" evidence="1">
    <location>
        <position position="1"/>
    </location>
</feature>
<dbReference type="AlphaFoldDB" id="J9DQR7"/>
<dbReference type="EMBL" id="ADBV01017255">
    <property type="protein sequence ID" value="EJW71978.1"/>
    <property type="molecule type" value="Genomic_DNA"/>
</dbReference>
<evidence type="ECO:0000313" key="2">
    <source>
        <dbReference type="Proteomes" id="UP000004810"/>
    </source>
</evidence>
<name>J9DQR7_WUCBA</name>
<organism evidence="1 2">
    <name type="scientific">Wuchereria bancrofti</name>
    <dbReference type="NCBI Taxonomy" id="6293"/>
    <lineage>
        <taxon>Eukaryota</taxon>
        <taxon>Metazoa</taxon>
        <taxon>Ecdysozoa</taxon>
        <taxon>Nematoda</taxon>
        <taxon>Chromadorea</taxon>
        <taxon>Rhabditida</taxon>
        <taxon>Spirurina</taxon>
        <taxon>Spiruromorpha</taxon>
        <taxon>Filarioidea</taxon>
        <taxon>Onchocercidae</taxon>
        <taxon>Wuchereria</taxon>
    </lineage>
</organism>
<protein>
    <submittedName>
        <fullName evidence="1">Uncharacterized protein</fullName>
    </submittedName>
</protein>
<proteinExistence type="predicted"/>
<feature type="non-terminal residue" evidence="1">
    <location>
        <position position="59"/>
    </location>
</feature>
<sequence>FRLNKTYFDIDKLSTDKNDAEDAVREAYKEARSVLTLLCNEHTLRKYAQTIVAKFPPEL</sequence>
<comment type="caution">
    <text evidence="1">The sequence shown here is derived from an EMBL/GenBank/DDBJ whole genome shotgun (WGS) entry which is preliminary data.</text>
</comment>
<accession>J9DQR7</accession>
<evidence type="ECO:0000313" key="1">
    <source>
        <dbReference type="EMBL" id="EJW71978.1"/>
    </source>
</evidence>
<dbReference type="Proteomes" id="UP000004810">
    <property type="component" value="Unassembled WGS sequence"/>
</dbReference>